<evidence type="ECO:0000313" key="5">
    <source>
        <dbReference type="EMBL" id="KOG90400.1"/>
    </source>
</evidence>
<reference evidence="5 6" key="1">
    <citation type="submission" date="2015-07" db="EMBL/GenBank/DDBJ databases">
        <authorList>
            <person name="Ju K.-S."/>
            <person name="Doroghazi J.R."/>
            <person name="Metcalf W.W."/>
        </authorList>
    </citation>
    <scope>NUCLEOTIDE SEQUENCE [LARGE SCALE GENOMIC DNA]</scope>
    <source>
        <strain evidence="5 6">NRRL B-3589</strain>
    </source>
</reference>
<gene>
    <name evidence="5" type="ORF">ADK38_09005</name>
</gene>
<name>A0ABR5JAE2_9ACTN</name>
<keyword evidence="3" id="KW-0804">Transcription</keyword>
<feature type="non-terminal residue" evidence="5">
    <location>
        <position position="207"/>
    </location>
</feature>
<feature type="domain" description="HTH luxR-type" evidence="4">
    <location>
        <begin position="147"/>
        <end position="207"/>
    </location>
</feature>
<sequence>MPLQTLVDATRVAIHAPESIVRAGLVSYLQHDRELREVPVGDVRDGDVVVVAPDVADGSMLEDLRGLSGVADISFVLVVARGQWRADISSAVDHGVRAVLWRDSFTPDDFTRILLIVARGGGSFPVSLQGALMEQVQFTQREVLVPRGLATSGISFREADVLRLVAEGQELSQIAAKLSYSESTIKYVLYGVMKRLQLRNRAHAVSY</sequence>
<protein>
    <submittedName>
        <fullName evidence="5">LuxR family transcriptional regulator</fullName>
    </submittedName>
</protein>
<organism evidence="5 6">
    <name type="scientific">Streptomyces varsoviensis</name>
    <dbReference type="NCBI Taxonomy" id="67373"/>
    <lineage>
        <taxon>Bacteria</taxon>
        <taxon>Bacillati</taxon>
        <taxon>Actinomycetota</taxon>
        <taxon>Actinomycetes</taxon>
        <taxon>Kitasatosporales</taxon>
        <taxon>Streptomycetaceae</taxon>
        <taxon>Streptomyces</taxon>
    </lineage>
</organism>
<accession>A0ABR5JAE2</accession>
<dbReference type="PANTHER" id="PTHR44688:SF16">
    <property type="entry name" value="DNA-BINDING TRANSCRIPTIONAL ACTIVATOR DEVR_DOSR"/>
    <property type="match status" value="1"/>
</dbReference>
<comment type="caution">
    <text evidence="5">The sequence shown here is derived from an EMBL/GenBank/DDBJ whole genome shotgun (WGS) entry which is preliminary data.</text>
</comment>
<dbReference type="PANTHER" id="PTHR44688">
    <property type="entry name" value="DNA-BINDING TRANSCRIPTIONAL ACTIVATOR DEVR_DOSR"/>
    <property type="match status" value="1"/>
</dbReference>
<dbReference type="Pfam" id="PF00196">
    <property type="entry name" value="GerE"/>
    <property type="match status" value="1"/>
</dbReference>
<evidence type="ECO:0000256" key="1">
    <source>
        <dbReference type="ARBA" id="ARBA00023015"/>
    </source>
</evidence>
<evidence type="ECO:0000256" key="2">
    <source>
        <dbReference type="ARBA" id="ARBA00023125"/>
    </source>
</evidence>
<dbReference type="PRINTS" id="PR00038">
    <property type="entry name" value="HTHLUXR"/>
</dbReference>
<evidence type="ECO:0000313" key="6">
    <source>
        <dbReference type="Proteomes" id="UP000037020"/>
    </source>
</evidence>
<keyword evidence="1" id="KW-0805">Transcription regulation</keyword>
<keyword evidence="2" id="KW-0238">DNA-binding</keyword>
<dbReference type="CDD" id="cd06170">
    <property type="entry name" value="LuxR_C_like"/>
    <property type="match status" value="1"/>
</dbReference>
<proteinExistence type="predicted"/>
<dbReference type="SMART" id="SM00421">
    <property type="entry name" value="HTH_LUXR"/>
    <property type="match status" value="1"/>
</dbReference>
<evidence type="ECO:0000259" key="4">
    <source>
        <dbReference type="PROSITE" id="PS50043"/>
    </source>
</evidence>
<dbReference type="InterPro" id="IPR016032">
    <property type="entry name" value="Sig_transdc_resp-reg_C-effctor"/>
</dbReference>
<dbReference type="PROSITE" id="PS50043">
    <property type="entry name" value="HTH_LUXR_2"/>
    <property type="match status" value="1"/>
</dbReference>
<dbReference type="InterPro" id="IPR000792">
    <property type="entry name" value="Tscrpt_reg_LuxR_C"/>
</dbReference>
<dbReference type="EMBL" id="LGUT01000756">
    <property type="protein sequence ID" value="KOG90400.1"/>
    <property type="molecule type" value="Genomic_DNA"/>
</dbReference>
<keyword evidence="6" id="KW-1185">Reference proteome</keyword>
<evidence type="ECO:0000256" key="3">
    <source>
        <dbReference type="ARBA" id="ARBA00023163"/>
    </source>
</evidence>
<dbReference type="Proteomes" id="UP000037020">
    <property type="component" value="Unassembled WGS sequence"/>
</dbReference>
<dbReference type="SUPFAM" id="SSF46894">
    <property type="entry name" value="C-terminal effector domain of the bipartite response regulators"/>
    <property type="match status" value="1"/>
</dbReference>
<dbReference type="Gene3D" id="3.40.50.2300">
    <property type="match status" value="1"/>
</dbReference>